<dbReference type="EMBL" id="UINC01225333">
    <property type="protein sequence ID" value="SVE55354.1"/>
    <property type="molecule type" value="Genomic_DNA"/>
</dbReference>
<feature type="non-terminal residue" evidence="1">
    <location>
        <position position="1"/>
    </location>
</feature>
<dbReference type="AlphaFoldDB" id="A0A383EFH3"/>
<protein>
    <submittedName>
        <fullName evidence="1">Uncharacterized protein</fullName>
    </submittedName>
</protein>
<feature type="non-terminal residue" evidence="1">
    <location>
        <position position="85"/>
    </location>
</feature>
<name>A0A383EFH3_9ZZZZ</name>
<accession>A0A383EFH3</accession>
<evidence type="ECO:0000313" key="1">
    <source>
        <dbReference type="EMBL" id="SVE55354.1"/>
    </source>
</evidence>
<gene>
    <name evidence="1" type="ORF">METZ01_LOCUS508208</name>
</gene>
<proteinExistence type="predicted"/>
<reference evidence="1" key="1">
    <citation type="submission" date="2018-05" db="EMBL/GenBank/DDBJ databases">
        <authorList>
            <person name="Lanie J.A."/>
            <person name="Ng W.-L."/>
            <person name="Kazmierczak K.M."/>
            <person name="Andrzejewski T.M."/>
            <person name="Davidsen T.M."/>
            <person name="Wayne K.J."/>
            <person name="Tettelin H."/>
            <person name="Glass J.I."/>
            <person name="Rusch D."/>
            <person name="Podicherti R."/>
            <person name="Tsui H.-C.T."/>
            <person name="Winkler M.E."/>
        </authorList>
    </citation>
    <scope>NUCLEOTIDE SEQUENCE</scope>
</reference>
<organism evidence="1">
    <name type="scientific">marine metagenome</name>
    <dbReference type="NCBI Taxonomy" id="408172"/>
    <lineage>
        <taxon>unclassified sequences</taxon>
        <taxon>metagenomes</taxon>
        <taxon>ecological metagenomes</taxon>
    </lineage>
</organism>
<sequence>VPSENPRPEKSEDLSYIRKWIKRGLSKDGKILDFSKKGINNDIAIELAENISLPDIEIFYLHTNKIKDLGLEELAQAEIFAPLRE</sequence>